<dbReference type="SUPFAM" id="SSF51556">
    <property type="entry name" value="Metallo-dependent hydrolases"/>
    <property type="match status" value="1"/>
</dbReference>
<evidence type="ECO:0000313" key="2">
    <source>
        <dbReference type="EMBL" id="MBB6632896.1"/>
    </source>
</evidence>
<keyword evidence="3" id="KW-1185">Reference proteome</keyword>
<evidence type="ECO:0000259" key="1">
    <source>
        <dbReference type="Pfam" id="PF01979"/>
    </source>
</evidence>
<dbReference type="SUPFAM" id="SSF51338">
    <property type="entry name" value="Composite domain of metallo-dependent hydrolases"/>
    <property type="match status" value="1"/>
</dbReference>
<dbReference type="GO" id="GO:0019700">
    <property type="term" value="P:organic phosphonate catabolic process"/>
    <property type="evidence" value="ECO:0007669"/>
    <property type="project" value="InterPro"/>
</dbReference>
<dbReference type="GO" id="GO:0016810">
    <property type="term" value="F:hydrolase activity, acting on carbon-nitrogen (but not peptide) bonds"/>
    <property type="evidence" value="ECO:0007669"/>
    <property type="project" value="InterPro"/>
</dbReference>
<accession>A0A841SQL3</accession>
<keyword evidence="2" id="KW-0378">Hydrolase</keyword>
<dbReference type="NCBIfam" id="NF011990">
    <property type="entry name" value="PRK15446.2-6"/>
    <property type="match status" value="1"/>
</dbReference>
<evidence type="ECO:0000313" key="3">
    <source>
        <dbReference type="Proteomes" id="UP000535838"/>
    </source>
</evidence>
<gene>
    <name evidence="2" type="ORF">H7B67_01980</name>
</gene>
<dbReference type="EMBL" id="JACJVQ010000002">
    <property type="protein sequence ID" value="MBB6632896.1"/>
    <property type="molecule type" value="Genomic_DNA"/>
</dbReference>
<dbReference type="PANTHER" id="PTHR43135:SF3">
    <property type="entry name" value="ALPHA-D-RIBOSE 1-METHYLPHOSPHONATE 5-TRIPHOSPHATE DIPHOSPHATASE"/>
    <property type="match status" value="1"/>
</dbReference>
<dbReference type="NCBIfam" id="NF011984">
    <property type="entry name" value="PRK15446.1-5"/>
    <property type="match status" value="1"/>
</dbReference>
<dbReference type="InterPro" id="IPR051781">
    <property type="entry name" value="Metallo-dep_Hydrolase"/>
</dbReference>
<protein>
    <submittedName>
        <fullName evidence="2">Alpha-D-ribose 1-methylphosphonate 5-triphosphate diphosphatase</fullName>
        <ecNumber evidence="2">3.6.1.63</ecNumber>
    </submittedName>
</protein>
<dbReference type="Proteomes" id="UP000535838">
    <property type="component" value="Unassembled WGS sequence"/>
</dbReference>
<dbReference type="AlphaFoldDB" id="A0A841SQL3"/>
<dbReference type="InterPro" id="IPR012696">
    <property type="entry name" value="PhnM"/>
</dbReference>
<dbReference type="PANTHER" id="PTHR43135">
    <property type="entry name" value="ALPHA-D-RIBOSE 1-METHYLPHOSPHONATE 5-TRIPHOSPHATE DIPHOSPHATASE"/>
    <property type="match status" value="1"/>
</dbReference>
<dbReference type="InterPro" id="IPR006680">
    <property type="entry name" value="Amidohydro-rel"/>
</dbReference>
<organism evidence="2 3">
    <name type="scientific">Cohnella thailandensis</name>
    <dbReference type="NCBI Taxonomy" id="557557"/>
    <lineage>
        <taxon>Bacteria</taxon>
        <taxon>Bacillati</taxon>
        <taxon>Bacillota</taxon>
        <taxon>Bacilli</taxon>
        <taxon>Bacillales</taxon>
        <taxon>Paenibacillaceae</taxon>
        <taxon>Cohnella</taxon>
    </lineage>
</organism>
<comment type="caution">
    <text evidence="2">The sequence shown here is derived from an EMBL/GenBank/DDBJ whole genome shotgun (WGS) entry which is preliminary data.</text>
</comment>
<dbReference type="InterPro" id="IPR011059">
    <property type="entry name" value="Metal-dep_hydrolase_composite"/>
</dbReference>
<dbReference type="PIRSF" id="PIRSF038971">
    <property type="entry name" value="PhnM"/>
    <property type="match status" value="1"/>
</dbReference>
<reference evidence="2 3" key="1">
    <citation type="submission" date="2020-08" db="EMBL/GenBank/DDBJ databases">
        <title>Cohnella phylogeny.</title>
        <authorList>
            <person name="Dunlap C."/>
        </authorList>
    </citation>
    <scope>NUCLEOTIDE SEQUENCE [LARGE SCALE GENOMIC DNA]</scope>
    <source>
        <strain evidence="2 3">DSM 25241</strain>
    </source>
</reference>
<proteinExistence type="predicted"/>
<name>A0A841SQL3_9BACL</name>
<dbReference type="NCBIfam" id="NF011987">
    <property type="entry name" value="PRK15446.2-3"/>
    <property type="match status" value="1"/>
</dbReference>
<dbReference type="InterPro" id="IPR032466">
    <property type="entry name" value="Metal_Hydrolase"/>
</dbReference>
<dbReference type="EC" id="3.6.1.63" evidence="2"/>
<feature type="domain" description="Amidohydrolase-related" evidence="1">
    <location>
        <begin position="291"/>
        <end position="380"/>
    </location>
</feature>
<dbReference type="Gene3D" id="2.30.40.10">
    <property type="entry name" value="Urease, subunit C, domain 1"/>
    <property type="match status" value="2"/>
</dbReference>
<dbReference type="RefSeq" id="WP_185118116.1">
    <property type="nucleotide sequence ID" value="NZ_JACJVQ010000002.1"/>
</dbReference>
<sequence>MNKRLIVRGGSVVLPGEVLEADIILSDGRINEIAASGSAAALSPEDEVVDAEGAWVLPGLIDLHCDAIEKEVEPRPNTLFPFDMAFVQYERKLALHGITTMYHSLSLGVGLSLRGEHLTSELIAHILRSRRERAMIRHRVHLRYEVSHLTGMPLARRLIEDGSIDYLSFMDHAPGIGQYHRPGAFERYVMKNQGVDIHEAAAIVEELQERRSRIDWEELRALAGHARERGIAIASHDDDSAGQVDHSRSFHAGVVEFPLNLETAQYATKQGLQVCVGAPNIVRGGSHDKNMSALDAIRAEAAGIICSDYHPASLLQSIFILEQEGIPLPQAAAMASLNPARAMGIDAKVGSIEAGKLADLLIVRKVQGCPVVERTLVGGMVVQQTFDYR</sequence>
<dbReference type="Pfam" id="PF01979">
    <property type="entry name" value="Amidohydro_1"/>
    <property type="match status" value="1"/>
</dbReference>